<evidence type="ECO:0000313" key="1">
    <source>
        <dbReference type="EMBL" id="TFK76907.1"/>
    </source>
</evidence>
<gene>
    <name evidence="1" type="ORF">BDN72DRAFT_953408</name>
</gene>
<dbReference type="Proteomes" id="UP000308600">
    <property type="component" value="Unassembled WGS sequence"/>
</dbReference>
<keyword evidence="2" id="KW-1185">Reference proteome</keyword>
<sequence>MNSLPYREAQEKVNHSSNSSSHEREQDVFEENADHDFHYKTLSWQFVSLLMIAEIVSNGMLSLPSALAVVGIVPALILIIFLGAFGLFTAKLLIDFKLNHPAVHNMGDAGLILGGPIVREILSLGTIIFAICGTGSELLSGQQALSTLSNNGMCSILLLLIFAAATLVVALPRTLDRLSWLGLGSATLITIAGVVGMVGAGLNPTPGRVIAATAQASFYQAFLAITNPVFAYAGHFMFFILISEMREPRDAMKAAWCLQVFATLFYVVFAVIMYIHIGNTVASPAFLSLPPRWAKASFGIALANFLVAGGLYAHTAAKLVFVRLFRHSRHMYSHTILGWSVWITLCIIAVAIAFIFAISVPIFSYLIGIAASLFASWYTYGLAGFFWLHDASVEVGGKSKLLRRPVGFILAVLTILAGAFICVAGTFVSIKLIIDAYARGIVGKPFTC</sequence>
<name>A0ACD3BH72_9AGAR</name>
<dbReference type="EMBL" id="ML208259">
    <property type="protein sequence ID" value="TFK76907.1"/>
    <property type="molecule type" value="Genomic_DNA"/>
</dbReference>
<reference evidence="1 2" key="1">
    <citation type="journal article" date="2019" name="Nat. Ecol. Evol.">
        <title>Megaphylogeny resolves global patterns of mushroom evolution.</title>
        <authorList>
            <person name="Varga T."/>
            <person name="Krizsan K."/>
            <person name="Foldi C."/>
            <person name="Dima B."/>
            <person name="Sanchez-Garcia M."/>
            <person name="Sanchez-Ramirez S."/>
            <person name="Szollosi G.J."/>
            <person name="Szarkandi J.G."/>
            <person name="Papp V."/>
            <person name="Albert L."/>
            <person name="Andreopoulos W."/>
            <person name="Angelini C."/>
            <person name="Antonin V."/>
            <person name="Barry K.W."/>
            <person name="Bougher N.L."/>
            <person name="Buchanan P."/>
            <person name="Buyck B."/>
            <person name="Bense V."/>
            <person name="Catcheside P."/>
            <person name="Chovatia M."/>
            <person name="Cooper J."/>
            <person name="Damon W."/>
            <person name="Desjardin D."/>
            <person name="Finy P."/>
            <person name="Geml J."/>
            <person name="Haridas S."/>
            <person name="Hughes K."/>
            <person name="Justo A."/>
            <person name="Karasinski D."/>
            <person name="Kautmanova I."/>
            <person name="Kiss B."/>
            <person name="Kocsube S."/>
            <person name="Kotiranta H."/>
            <person name="LaButti K.M."/>
            <person name="Lechner B.E."/>
            <person name="Liimatainen K."/>
            <person name="Lipzen A."/>
            <person name="Lukacs Z."/>
            <person name="Mihaltcheva S."/>
            <person name="Morgado L.N."/>
            <person name="Niskanen T."/>
            <person name="Noordeloos M.E."/>
            <person name="Ohm R.A."/>
            <person name="Ortiz-Santana B."/>
            <person name="Ovrebo C."/>
            <person name="Racz N."/>
            <person name="Riley R."/>
            <person name="Savchenko A."/>
            <person name="Shiryaev A."/>
            <person name="Soop K."/>
            <person name="Spirin V."/>
            <person name="Szebenyi C."/>
            <person name="Tomsovsky M."/>
            <person name="Tulloss R.E."/>
            <person name="Uehling J."/>
            <person name="Grigoriev I.V."/>
            <person name="Vagvolgyi C."/>
            <person name="Papp T."/>
            <person name="Martin F.M."/>
            <person name="Miettinen O."/>
            <person name="Hibbett D.S."/>
            <person name="Nagy L.G."/>
        </authorList>
    </citation>
    <scope>NUCLEOTIDE SEQUENCE [LARGE SCALE GENOMIC DNA]</scope>
    <source>
        <strain evidence="1 2">NL-1719</strain>
    </source>
</reference>
<organism evidence="1 2">
    <name type="scientific">Pluteus cervinus</name>
    <dbReference type="NCBI Taxonomy" id="181527"/>
    <lineage>
        <taxon>Eukaryota</taxon>
        <taxon>Fungi</taxon>
        <taxon>Dikarya</taxon>
        <taxon>Basidiomycota</taxon>
        <taxon>Agaricomycotina</taxon>
        <taxon>Agaricomycetes</taxon>
        <taxon>Agaricomycetidae</taxon>
        <taxon>Agaricales</taxon>
        <taxon>Pluteineae</taxon>
        <taxon>Pluteaceae</taxon>
        <taxon>Pluteus</taxon>
    </lineage>
</organism>
<proteinExistence type="predicted"/>
<accession>A0ACD3BH72</accession>
<evidence type="ECO:0000313" key="2">
    <source>
        <dbReference type="Proteomes" id="UP000308600"/>
    </source>
</evidence>
<protein>
    <submittedName>
        <fullName evidence="1">Uncharacterized protein</fullName>
    </submittedName>
</protein>